<dbReference type="AlphaFoldDB" id="A0A4Q7CY18"/>
<evidence type="ECO:0000313" key="2">
    <source>
        <dbReference type="EMBL" id="RZI30378.1"/>
    </source>
</evidence>
<keyword evidence="1" id="KW-1133">Transmembrane helix</keyword>
<keyword evidence="1" id="KW-0812">Transmembrane</keyword>
<evidence type="ECO:0008006" key="4">
    <source>
        <dbReference type="Google" id="ProtNLM"/>
    </source>
</evidence>
<comment type="caution">
    <text evidence="2">The sequence shown here is derived from an EMBL/GenBank/DDBJ whole genome shotgun (WGS) entry which is preliminary data.</text>
</comment>
<dbReference type="EMBL" id="SGFE01000036">
    <property type="protein sequence ID" value="RZI30378.1"/>
    <property type="molecule type" value="Genomic_DNA"/>
</dbReference>
<proteinExistence type="predicted"/>
<reference evidence="2 3" key="1">
    <citation type="submission" date="2019-02" db="EMBL/GenBank/DDBJ databases">
        <title>Pseudomonas spp from wheat grain.</title>
        <authorList>
            <person name="Cho G.-S."/>
            <person name="Franz C.M.A.P."/>
        </authorList>
    </citation>
    <scope>NUCLEOTIDE SEQUENCE [LARGE SCALE GENOMIC DNA]</scope>
    <source>
        <strain evidence="2 3">133NRW</strain>
    </source>
</reference>
<gene>
    <name evidence="2" type="ORF">EUX57_17985</name>
</gene>
<name>A0A4Q7CY18_9PSED</name>
<organism evidence="2 3">
    <name type="scientific">Pseudomonas orientalis</name>
    <dbReference type="NCBI Taxonomy" id="76758"/>
    <lineage>
        <taxon>Bacteria</taxon>
        <taxon>Pseudomonadati</taxon>
        <taxon>Pseudomonadota</taxon>
        <taxon>Gammaproteobacteria</taxon>
        <taxon>Pseudomonadales</taxon>
        <taxon>Pseudomonadaceae</taxon>
        <taxon>Pseudomonas</taxon>
    </lineage>
</organism>
<sequence length="100" mass="10804">MSKPKLGAWASRIVGYLLVATTALLIFSIAQELLSGSTLSTNKWGPRTAYTLAGEPFKYWASVVSHCVTALILGGAAAGAFWLARLETTEAVPTHKPRWR</sequence>
<dbReference type="Proteomes" id="UP000293369">
    <property type="component" value="Unassembled WGS sequence"/>
</dbReference>
<feature type="transmembrane region" description="Helical" evidence="1">
    <location>
        <begin position="59"/>
        <end position="84"/>
    </location>
</feature>
<evidence type="ECO:0000256" key="1">
    <source>
        <dbReference type="SAM" id="Phobius"/>
    </source>
</evidence>
<evidence type="ECO:0000313" key="3">
    <source>
        <dbReference type="Proteomes" id="UP000293369"/>
    </source>
</evidence>
<protein>
    <recommendedName>
        <fullName evidence="4">Transmembrane protein</fullName>
    </recommendedName>
</protein>
<accession>A0A4Q7CY18</accession>
<keyword evidence="1" id="KW-0472">Membrane</keyword>
<dbReference type="RefSeq" id="WP_065935710.1">
    <property type="nucleotide sequence ID" value="NZ_SGFE01000036.1"/>
</dbReference>